<evidence type="ECO:0000256" key="2">
    <source>
        <dbReference type="SAM" id="Phobius"/>
    </source>
</evidence>
<evidence type="ECO:0000256" key="1">
    <source>
        <dbReference type="SAM" id="MobiDB-lite"/>
    </source>
</evidence>
<dbReference type="EMBL" id="JAECZO010000088">
    <property type="protein sequence ID" value="KAK7196890.1"/>
    <property type="molecule type" value="Genomic_DNA"/>
</dbReference>
<proteinExistence type="predicted"/>
<dbReference type="Proteomes" id="UP001430356">
    <property type="component" value="Unassembled WGS sequence"/>
</dbReference>
<keyword evidence="2" id="KW-1133">Transmembrane helix</keyword>
<name>A0AAW0ET20_9TRYP</name>
<feature type="transmembrane region" description="Helical" evidence="2">
    <location>
        <begin position="120"/>
        <end position="145"/>
    </location>
</feature>
<keyword evidence="2" id="KW-0472">Membrane</keyword>
<evidence type="ECO:0000313" key="3">
    <source>
        <dbReference type="EMBL" id="KAK7196890.1"/>
    </source>
</evidence>
<accession>A0AAW0ET20</accession>
<feature type="transmembrane region" description="Helical" evidence="2">
    <location>
        <begin position="21"/>
        <end position="40"/>
    </location>
</feature>
<feature type="transmembrane region" description="Helical" evidence="2">
    <location>
        <begin position="52"/>
        <end position="77"/>
    </location>
</feature>
<evidence type="ECO:0000313" key="4">
    <source>
        <dbReference type="Proteomes" id="UP001430356"/>
    </source>
</evidence>
<keyword evidence="4" id="KW-1185">Reference proteome</keyword>
<feature type="region of interest" description="Disordered" evidence="1">
    <location>
        <begin position="253"/>
        <end position="290"/>
    </location>
</feature>
<feature type="compositionally biased region" description="Low complexity" evidence="1">
    <location>
        <begin position="279"/>
        <end position="290"/>
    </location>
</feature>
<gene>
    <name evidence="3" type="ORF">NESM_000630200</name>
</gene>
<sequence length="290" mass="32030">MNFHIVERLGGSSRCATLLTFAIHFLHALFTMVNYLAWVRRPEATLINSIRVAYLALGILCCIFYFLGASVFYMWAWRFPEPEEVAKRRRVYGVGVNLFFCDLPVFILETRIVWQLQFPAAIMAFNYCLTCVSLCYSVLRVWFFFMVRVIKFRLPTSTAIGANYPTRAAVVARREAEALDYGGGDGGPDGRAYGYGVTPPSAAAGNTILLNRNAALYSDDGASGTGLYSTPHAERGRGDVYYHYGASEGGRHAFSSDDLSGAQGSSQQRYRRGWDTSIGGSPSAAPPSRI</sequence>
<dbReference type="AlphaFoldDB" id="A0AAW0ET20"/>
<comment type="caution">
    <text evidence="3">The sequence shown here is derived from an EMBL/GenBank/DDBJ whole genome shotgun (WGS) entry which is preliminary data.</text>
</comment>
<organism evidence="3 4">
    <name type="scientific">Novymonas esmeraldas</name>
    <dbReference type="NCBI Taxonomy" id="1808958"/>
    <lineage>
        <taxon>Eukaryota</taxon>
        <taxon>Discoba</taxon>
        <taxon>Euglenozoa</taxon>
        <taxon>Kinetoplastea</taxon>
        <taxon>Metakinetoplastina</taxon>
        <taxon>Trypanosomatida</taxon>
        <taxon>Trypanosomatidae</taxon>
        <taxon>Novymonas</taxon>
    </lineage>
</organism>
<keyword evidence="2" id="KW-0812">Transmembrane</keyword>
<reference evidence="3 4" key="1">
    <citation type="journal article" date="2021" name="MBio">
        <title>A New Model Trypanosomatid, Novymonas esmeraldas: Genomic Perception of Its 'Candidatus Pandoraea novymonadis' Endosymbiont.</title>
        <authorList>
            <person name="Zakharova A."/>
            <person name="Saura A."/>
            <person name="Butenko A."/>
            <person name="Podesvova L."/>
            <person name="Warmusova S."/>
            <person name="Kostygov A.Y."/>
            <person name="Nenarokova A."/>
            <person name="Lukes J."/>
            <person name="Opperdoes F.R."/>
            <person name="Yurchenko V."/>
        </authorList>
    </citation>
    <scope>NUCLEOTIDE SEQUENCE [LARGE SCALE GENOMIC DNA]</scope>
    <source>
        <strain evidence="3 4">E262AT.01</strain>
    </source>
</reference>
<protein>
    <submittedName>
        <fullName evidence="3">Uncharacterized protein</fullName>
    </submittedName>
</protein>